<evidence type="ECO:0000313" key="2">
    <source>
        <dbReference type="EMBL" id="RKF55732.1"/>
    </source>
</evidence>
<protein>
    <submittedName>
        <fullName evidence="2">Uncharacterized protein</fullName>
    </submittedName>
</protein>
<feature type="transmembrane region" description="Helical" evidence="1">
    <location>
        <begin position="111"/>
        <end position="129"/>
    </location>
</feature>
<gene>
    <name evidence="2" type="ORF">OnM2_087034</name>
</gene>
<organism evidence="2 3">
    <name type="scientific">Erysiphe neolycopersici</name>
    <dbReference type="NCBI Taxonomy" id="212602"/>
    <lineage>
        <taxon>Eukaryota</taxon>
        <taxon>Fungi</taxon>
        <taxon>Dikarya</taxon>
        <taxon>Ascomycota</taxon>
        <taxon>Pezizomycotina</taxon>
        <taxon>Leotiomycetes</taxon>
        <taxon>Erysiphales</taxon>
        <taxon>Erysiphaceae</taxon>
        <taxon>Erysiphe</taxon>
    </lineage>
</organism>
<comment type="caution">
    <text evidence="2">The sequence shown here is derived from an EMBL/GenBank/DDBJ whole genome shotgun (WGS) entry which is preliminary data.</text>
</comment>
<name>A0A420HE61_9PEZI</name>
<dbReference type="OrthoDB" id="5394254at2759"/>
<keyword evidence="3" id="KW-1185">Reference proteome</keyword>
<keyword evidence="1" id="KW-1133">Transmembrane helix</keyword>
<dbReference type="AlphaFoldDB" id="A0A420HE61"/>
<feature type="transmembrane region" description="Helical" evidence="1">
    <location>
        <begin position="243"/>
        <end position="266"/>
    </location>
</feature>
<evidence type="ECO:0000313" key="3">
    <source>
        <dbReference type="Proteomes" id="UP000286134"/>
    </source>
</evidence>
<keyword evidence="1" id="KW-0472">Membrane</keyword>
<sequence>MAGDNFITRMEDDWTSFGLGLEWFAGYDSYDVIALTILSQGPSLYLLVAFYDVPLIAILPFLLIDSVVVFVSFRLVRPLSSFRYLSSRREASSRVANSDILSSITIQTHTVLLAALVYAVTIFTAYRTYLPRFLITYFNNLPRISAVHSPFYVTLFPATILVGLAIKTFIFTPAVAISTEDEQDIFDAQTASFWETLWFNIWGYGARTKLVIKRTIIIIIVSGVSTFLNTFLTIDGVEFMGSIAYTALVISASGFSCIALGIVAAAV</sequence>
<dbReference type="EMBL" id="MCFK01008766">
    <property type="protein sequence ID" value="RKF55732.1"/>
    <property type="molecule type" value="Genomic_DNA"/>
</dbReference>
<feature type="transmembrane region" description="Helical" evidence="1">
    <location>
        <begin position="216"/>
        <end position="237"/>
    </location>
</feature>
<accession>A0A420HE61</accession>
<proteinExistence type="predicted"/>
<feature type="transmembrane region" description="Helical" evidence="1">
    <location>
        <begin position="149"/>
        <end position="170"/>
    </location>
</feature>
<dbReference type="Proteomes" id="UP000286134">
    <property type="component" value="Unassembled WGS sequence"/>
</dbReference>
<evidence type="ECO:0000256" key="1">
    <source>
        <dbReference type="SAM" id="Phobius"/>
    </source>
</evidence>
<feature type="transmembrane region" description="Helical" evidence="1">
    <location>
        <begin position="53"/>
        <end position="76"/>
    </location>
</feature>
<reference evidence="2 3" key="1">
    <citation type="journal article" date="2018" name="BMC Genomics">
        <title>Comparative genome analyses reveal sequence features reflecting distinct modes of host-adaptation between dicot and monocot powdery mildew.</title>
        <authorList>
            <person name="Wu Y."/>
            <person name="Ma X."/>
            <person name="Pan Z."/>
            <person name="Kale S.D."/>
            <person name="Song Y."/>
            <person name="King H."/>
            <person name="Zhang Q."/>
            <person name="Presley C."/>
            <person name="Deng X."/>
            <person name="Wei C.I."/>
            <person name="Xiao S."/>
        </authorList>
    </citation>
    <scope>NUCLEOTIDE SEQUENCE [LARGE SCALE GENOMIC DNA]</scope>
    <source>
        <strain evidence="2">UMSG2</strain>
    </source>
</reference>
<keyword evidence="1" id="KW-0812">Transmembrane</keyword>